<dbReference type="InterPro" id="IPR022742">
    <property type="entry name" value="Hydrolase_4"/>
</dbReference>
<reference evidence="4 5" key="1">
    <citation type="submission" date="2020-03" db="EMBL/GenBank/DDBJ databases">
        <title>Roseomonas stagni sp. nov., isolated from pond water in Japan.</title>
        <authorList>
            <person name="Furuhata K."/>
            <person name="Miyamoto H."/>
            <person name="Goto K."/>
        </authorList>
    </citation>
    <scope>NUCLEOTIDE SEQUENCE [LARGE SCALE GENOMIC DNA]</scope>
    <source>
        <strain evidence="4 5">PeD5</strain>
    </source>
</reference>
<feature type="region of interest" description="Disordered" evidence="2">
    <location>
        <begin position="543"/>
        <end position="563"/>
    </location>
</feature>
<protein>
    <recommendedName>
        <fullName evidence="3">Serine aminopeptidase S33 domain-containing protein</fullName>
    </recommendedName>
</protein>
<organism evidence="4 5">
    <name type="scientific">Falsiroseomonas algicola</name>
    <dbReference type="NCBI Taxonomy" id="2716930"/>
    <lineage>
        <taxon>Bacteria</taxon>
        <taxon>Pseudomonadati</taxon>
        <taxon>Pseudomonadota</taxon>
        <taxon>Alphaproteobacteria</taxon>
        <taxon>Acetobacterales</taxon>
        <taxon>Roseomonadaceae</taxon>
        <taxon>Falsiroseomonas</taxon>
    </lineage>
</organism>
<dbReference type="GO" id="GO:0052689">
    <property type="term" value="F:carboxylic ester hydrolase activity"/>
    <property type="evidence" value="ECO:0007669"/>
    <property type="project" value="UniProtKB-ARBA"/>
</dbReference>
<evidence type="ECO:0000256" key="2">
    <source>
        <dbReference type="SAM" id="MobiDB-lite"/>
    </source>
</evidence>
<dbReference type="SUPFAM" id="SSF53474">
    <property type="entry name" value="alpha/beta-Hydrolases"/>
    <property type="match status" value="2"/>
</dbReference>
<dbReference type="PANTHER" id="PTHR22946:SF9">
    <property type="entry name" value="POLYKETIDE TRANSFERASE AF380"/>
    <property type="match status" value="1"/>
</dbReference>
<evidence type="ECO:0000313" key="4">
    <source>
        <dbReference type="EMBL" id="NGM19106.1"/>
    </source>
</evidence>
<dbReference type="Pfam" id="PF12146">
    <property type="entry name" value="Hydrolase_4"/>
    <property type="match status" value="1"/>
</dbReference>
<feature type="domain" description="Serine aminopeptidase S33" evidence="3">
    <location>
        <begin position="42"/>
        <end position="144"/>
    </location>
</feature>
<evidence type="ECO:0000259" key="3">
    <source>
        <dbReference type="Pfam" id="PF12146"/>
    </source>
</evidence>
<dbReference type="InterPro" id="IPR050261">
    <property type="entry name" value="FrsA_esterase"/>
</dbReference>
<name>A0A6M1LFL4_9PROT</name>
<dbReference type="AlphaFoldDB" id="A0A6M1LFL4"/>
<dbReference type="InterPro" id="IPR029058">
    <property type="entry name" value="AB_hydrolase_fold"/>
</dbReference>
<evidence type="ECO:0000256" key="1">
    <source>
        <dbReference type="ARBA" id="ARBA00022801"/>
    </source>
</evidence>
<dbReference type="RefSeq" id="WP_164692948.1">
    <property type="nucleotide sequence ID" value="NZ_JAAIKB010000001.1"/>
</dbReference>
<accession>A0A6M1LFL4</accession>
<dbReference type="PANTHER" id="PTHR22946">
    <property type="entry name" value="DIENELACTONE HYDROLASE DOMAIN-CONTAINING PROTEIN-RELATED"/>
    <property type="match status" value="1"/>
</dbReference>
<dbReference type="Gene3D" id="3.40.50.1820">
    <property type="entry name" value="alpha/beta hydrolase"/>
    <property type="match status" value="2"/>
</dbReference>
<keyword evidence="5" id="KW-1185">Reference proteome</keyword>
<proteinExistence type="predicted"/>
<keyword evidence="1" id="KW-0378">Hydrolase</keyword>
<dbReference type="EMBL" id="JAAIKB010000001">
    <property type="protein sequence ID" value="NGM19106.1"/>
    <property type="molecule type" value="Genomic_DNA"/>
</dbReference>
<feature type="compositionally biased region" description="Low complexity" evidence="2">
    <location>
        <begin position="551"/>
        <end position="563"/>
    </location>
</feature>
<evidence type="ECO:0000313" key="5">
    <source>
        <dbReference type="Proteomes" id="UP000475385"/>
    </source>
</evidence>
<sequence>MPVTVAGCHGWFHPPALPALGRGVVIVAPEGHEALLAHRGLRDLAMRCAALGLPVLRFDHPGSGDSPGERFRLEDARAAVLEAMDWMRAEAGVTEVALAGLRLGALIAAQAASRRPGEVAALLLLAPVAQGRTHRRHMLLAAQVGASRDDWVDGIEVAGHLWPVEELEDLAGADLSAALCRAAVPRVMIMDRAAASARRVAPAVAFEALEGLESFLAPAHEARVPVGAFDRASAWLAEDASVATGAAEVAESLPRPVGGGAIESVLRFGPGGSLVGVLCSPAPGQARRTAALLLNTGANGHVGVGRFGVRLARRLAEAGIPSLRMDLPGLGDSDAPEGADPAVAPDPFADFLVPAARAGRDLLAAEGASRCLAVGLCSGAHAALRLALIDSRIDGLALFNLPAFDRSQGGAPALDGGPPPGERPWLRRPRMLVRRLKAEADRLLARIGIETGLDAPSAWMRRLAARRVHVLLGYSRGDRGLRELRAHFGRHGRRLCGFPLVRCRVLEGTEHALAPLAMQAEAAALIEDAALRLDSVEAPVGANTGHRDRALPGGLPNLALPAR</sequence>
<gene>
    <name evidence="4" type="ORF">G3576_03705</name>
</gene>
<dbReference type="Proteomes" id="UP000475385">
    <property type="component" value="Unassembled WGS sequence"/>
</dbReference>
<comment type="caution">
    <text evidence="4">The sequence shown here is derived from an EMBL/GenBank/DDBJ whole genome shotgun (WGS) entry which is preliminary data.</text>
</comment>